<dbReference type="PANTHER" id="PTHR39339">
    <property type="entry name" value="SLR1444 PROTEIN"/>
    <property type="match status" value="1"/>
</dbReference>
<accession>A0ABD7DVS0</accession>
<dbReference type="EMBL" id="CP070505">
    <property type="protein sequence ID" value="QSL92474.1"/>
    <property type="molecule type" value="Genomic_DNA"/>
</dbReference>
<organism evidence="2 3">
    <name type="scientific">Ectopseudomonas toyotomiensis</name>
    <dbReference type="NCBI Taxonomy" id="554344"/>
    <lineage>
        <taxon>Bacteria</taxon>
        <taxon>Pseudomonadati</taxon>
        <taxon>Pseudomonadota</taxon>
        <taxon>Gammaproteobacteria</taxon>
        <taxon>Pseudomonadales</taxon>
        <taxon>Pseudomonadaceae</taxon>
        <taxon>Ectopseudomonas</taxon>
    </lineage>
</organism>
<dbReference type="PANTHER" id="PTHR39339:SF1">
    <property type="entry name" value="CHAD DOMAIN-CONTAINING PROTEIN"/>
    <property type="match status" value="1"/>
</dbReference>
<evidence type="ECO:0000313" key="2">
    <source>
        <dbReference type="EMBL" id="QSL92474.1"/>
    </source>
</evidence>
<name>A0ABD7DVS0_9GAMM</name>
<reference evidence="2 3" key="1">
    <citation type="submission" date="2021-02" db="EMBL/GenBank/DDBJ databases">
        <title>Whole genome sequencing of Pseudomonas alcaliphila strain SM2.</title>
        <authorList>
            <person name="Alshamsi M.S."/>
            <person name="Sudalaimuthuasari N."/>
            <person name="Kundu B."/>
            <person name="AlMaskari R.S."/>
            <person name="Elmahi Y."/>
            <person name="Mundra S."/>
            <person name="Chandran S."/>
            <person name="Malik S."/>
            <person name="Hazzouri K.M."/>
            <person name="Amiri K.M.A."/>
        </authorList>
    </citation>
    <scope>NUCLEOTIDE SEQUENCE [LARGE SCALE GENOMIC DNA]</scope>
    <source>
        <strain evidence="2 3">SM2</strain>
    </source>
</reference>
<dbReference type="InterPro" id="IPR007899">
    <property type="entry name" value="CHAD_dom"/>
</dbReference>
<dbReference type="Pfam" id="PF05235">
    <property type="entry name" value="CHAD"/>
    <property type="match status" value="1"/>
</dbReference>
<dbReference type="Gene3D" id="1.40.20.10">
    <property type="entry name" value="CHAD domain"/>
    <property type="match status" value="1"/>
</dbReference>
<dbReference type="SMART" id="SM00880">
    <property type="entry name" value="CHAD"/>
    <property type="match status" value="1"/>
</dbReference>
<dbReference type="Proteomes" id="UP000663658">
    <property type="component" value="Chromosome"/>
</dbReference>
<dbReference type="AlphaFoldDB" id="A0ABD7DVS0"/>
<sequence>MWSMPLVDQMLSQVLVLQVNLYACKARLEADSDPEALHDLRIAVRRIRSLLHPLRRHPAVVPLRHAASEVGQITTPVRDLEVLAAELGRRGLTACCSARLAGLRSRYRDILASPELERLFTRLDLWPDEFRAAQREGDFDNLAIRIVNQITKQSRQLMSALGNTNHDPHELRLLAKRLRYCAEAFPRLSPLPSATFQALKQMQSVLGDWHDRYQWCLRANQEEDLQGLVPVWEEESVQLLAESELIAAQLSSLLRPEKKDSAPLG</sequence>
<feature type="domain" description="CHAD" evidence="1">
    <location>
        <begin position="1"/>
        <end position="259"/>
    </location>
</feature>
<evidence type="ECO:0000313" key="3">
    <source>
        <dbReference type="Proteomes" id="UP000663658"/>
    </source>
</evidence>
<proteinExistence type="predicted"/>
<dbReference type="InterPro" id="IPR038186">
    <property type="entry name" value="CHAD_dom_sf"/>
</dbReference>
<dbReference type="KEGG" id="pty:JWV26_22470"/>
<protein>
    <submittedName>
        <fullName evidence="2">CHAD domain-containing protein</fullName>
    </submittedName>
</protein>
<gene>
    <name evidence="2" type="ORF">JWV26_22470</name>
</gene>
<evidence type="ECO:0000259" key="1">
    <source>
        <dbReference type="PROSITE" id="PS51708"/>
    </source>
</evidence>
<dbReference type="PROSITE" id="PS51708">
    <property type="entry name" value="CHAD"/>
    <property type="match status" value="1"/>
</dbReference>